<name>J9D2E6_9ZZZZ</name>
<dbReference type="SUPFAM" id="SSF56935">
    <property type="entry name" value="Porins"/>
    <property type="match status" value="1"/>
</dbReference>
<comment type="caution">
    <text evidence="1">The sequence shown here is derived from an EMBL/GenBank/DDBJ whole genome shotgun (WGS) entry which is preliminary data.</text>
</comment>
<reference evidence="1" key="1">
    <citation type="journal article" date="2012" name="PLoS ONE">
        <title>Gene sets for utilization of primary and secondary nutrition supplies in the distal gut of endangered iberian lynx.</title>
        <authorList>
            <person name="Alcaide M."/>
            <person name="Messina E."/>
            <person name="Richter M."/>
            <person name="Bargiela R."/>
            <person name="Peplies J."/>
            <person name="Huws S.A."/>
            <person name="Newbold C.J."/>
            <person name="Golyshin P.N."/>
            <person name="Simon M.A."/>
            <person name="Lopez G."/>
            <person name="Yakimov M.M."/>
            <person name="Ferrer M."/>
        </authorList>
    </citation>
    <scope>NUCLEOTIDE SEQUENCE</scope>
</reference>
<protein>
    <recommendedName>
        <fullName evidence="2">Phosphate-selective porin O and P</fullName>
    </recommendedName>
</protein>
<dbReference type="Pfam" id="PF07396">
    <property type="entry name" value="Porin_O_P"/>
    <property type="match status" value="1"/>
</dbReference>
<accession>J9D2E6</accession>
<evidence type="ECO:0000313" key="1">
    <source>
        <dbReference type="EMBL" id="EJX06786.1"/>
    </source>
</evidence>
<sequence length="336" mass="38564">MAVATLSTISAQNPQWLNLQAEVRVDYQREYLDGDALKSNSGFKGKYINLLMSGKIANAFSYSYRQRLNKAHKDQSFFDATDWVYLTYQPNQHWYFSGGKQVVSIGGYEYDRAPIDLYFCSEYWNNVPCYQLGVSIAYATGSGKDKFLGQFCESPFNLDNEDMYAYNFMWMGSHDWFHTLYSINAMEYRPGKFIYYLALGNEFQLGKVKLQLDLMNRATEHHTFFFKDCSVMGELSCPVGKHINLFGKMTYDVNRTGQNGDYCVYTGTELTRIGGGVEYYPLSDGNRNIRLHANFCYSWGKNGNEAGSMLPKQSLIDVGLKWKVDILSFIRKTTSL</sequence>
<dbReference type="AlphaFoldDB" id="J9D2E6"/>
<organism evidence="1">
    <name type="scientific">gut metagenome</name>
    <dbReference type="NCBI Taxonomy" id="749906"/>
    <lineage>
        <taxon>unclassified sequences</taxon>
        <taxon>metagenomes</taxon>
        <taxon>organismal metagenomes</taxon>
    </lineage>
</organism>
<gene>
    <name evidence="1" type="ORF">EVA_05119</name>
</gene>
<evidence type="ECO:0008006" key="2">
    <source>
        <dbReference type="Google" id="ProtNLM"/>
    </source>
</evidence>
<dbReference type="EMBL" id="AMCI01001062">
    <property type="protein sequence ID" value="EJX06786.1"/>
    <property type="molecule type" value="Genomic_DNA"/>
</dbReference>
<dbReference type="InterPro" id="IPR010870">
    <property type="entry name" value="Porin_O/P"/>
</dbReference>
<proteinExistence type="predicted"/>